<dbReference type="EMBL" id="ATDT01000024">
    <property type="protein sequence ID" value="EPF16007.1"/>
    <property type="molecule type" value="Genomic_DNA"/>
</dbReference>
<evidence type="ECO:0000313" key="2">
    <source>
        <dbReference type="Proteomes" id="UP000014585"/>
    </source>
</evidence>
<organism evidence="1 2">
    <name type="scientific">Cedecea davisae DSM 4568</name>
    <dbReference type="NCBI Taxonomy" id="566551"/>
    <lineage>
        <taxon>Bacteria</taxon>
        <taxon>Pseudomonadati</taxon>
        <taxon>Pseudomonadota</taxon>
        <taxon>Gammaproteobacteria</taxon>
        <taxon>Enterobacterales</taxon>
        <taxon>Enterobacteriaceae</taxon>
        <taxon>Cedecea</taxon>
    </lineage>
</organism>
<dbReference type="STRING" id="566551.HMPREF0201_02921"/>
<comment type="caution">
    <text evidence="1">The sequence shown here is derived from an EMBL/GenBank/DDBJ whole genome shotgun (WGS) entry which is preliminary data.</text>
</comment>
<name>S3J7G3_9ENTR</name>
<sequence>MVSNKTVLLICPDFFDYKTLISKELENYFQKVISFPDRPVCSSISKALFKYNAPVFSKHMSTKYDKGIYRAIVNELPEITDVIIIKGTCITPGFIELLRRKNKKIRVISYSWDSVSNIKTFINLAHKSDRSFTFDIKDSLNYKINYLPLFFSEISDEKVSLNGASSETFDYTFIGSYHGDRIRVLSRFLANKEAANTYIKIYFQSYLQYIFYYLRDSALRSCPKKWITFESVPRNEVEAVSRSSRHIIDIHHHKQTGLTMRTWETLQGKHKLITTNPTVLLHSSSDLVTVIDRDSGLEWSVTQCTEYKDKIKQENPHLFTDGCLSLSAWVDALLTKS</sequence>
<reference evidence="1 2" key="1">
    <citation type="submission" date="2013-04" db="EMBL/GenBank/DDBJ databases">
        <authorList>
            <person name="Weinstock G."/>
            <person name="Sodergren E."/>
            <person name="Lobos E.A."/>
            <person name="Fulton L."/>
            <person name="Fulton R."/>
            <person name="Courtney L."/>
            <person name="Fronick C."/>
            <person name="O'Laughlin M."/>
            <person name="Godfrey J."/>
            <person name="Wilson R.M."/>
            <person name="Miner T."/>
            <person name="Farmer C."/>
            <person name="Delehaunty K."/>
            <person name="Cordes M."/>
            <person name="Minx P."/>
            <person name="Tomlinson C."/>
            <person name="Chen J."/>
            <person name="Wollam A."/>
            <person name="Pepin K.H."/>
            <person name="Palsikar V.B."/>
            <person name="Zhang X."/>
            <person name="Suruliraj S."/>
            <person name="Perna N.T."/>
            <person name="Plunkett G."/>
            <person name="Warren W."/>
            <person name="Mitreva M."/>
            <person name="Mardis E.R."/>
            <person name="Wilson R.K."/>
        </authorList>
    </citation>
    <scope>NUCLEOTIDE SEQUENCE [LARGE SCALE GENOMIC DNA]</scope>
    <source>
        <strain evidence="1 2">DSM 4568</strain>
    </source>
</reference>
<gene>
    <name evidence="1" type="ORF">HMPREF0201_02921</name>
</gene>
<proteinExistence type="predicted"/>
<dbReference type="AlphaFoldDB" id="S3J7G3"/>
<protein>
    <recommendedName>
        <fullName evidence="3">Lipopolysaccharide biosynthesis protein</fullName>
    </recommendedName>
</protein>
<evidence type="ECO:0000313" key="1">
    <source>
        <dbReference type="EMBL" id="EPF16007.1"/>
    </source>
</evidence>
<dbReference type="HOGENOM" id="CLU_066435_1_0_6"/>
<accession>S3J7G3</accession>
<dbReference type="Proteomes" id="UP000014585">
    <property type="component" value="Unassembled WGS sequence"/>
</dbReference>
<evidence type="ECO:0008006" key="3">
    <source>
        <dbReference type="Google" id="ProtNLM"/>
    </source>
</evidence>
<dbReference type="PATRIC" id="fig|566551.4.peg.2667"/>